<keyword evidence="1" id="KW-0805">Transcription regulation</keyword>
<dbReference type="GO" id="GO:0000976">
    <property type="term" value="F:transcription cis-regulatory region binding"/>
    <property type="evidence" value="ECO:0007669"/>
    <property type="project" value="TreeGrafter"/>
</dbReference>
<evidence type="ECO:0000256" key="3">
    <source>
        <dbReference type="ARBA" id="ARBA00023163"/>
    </source>
</evidence>
<reference evidence="4 5" key="1">
    <citation type="submission" date="2019-06" db="EMBL/GenBank/DDBJ databases">
        <title>Sequencing the genomes of 1000 actinobacteria strains.</title>
        <authorList>
            <person name="Klenk H.-P."/>
        </authorList>
    </citation>
    <scope>NUCLEOTIDE SEQUENCE [LARGE SCALE GENOMIC DNA]</scope>
    <source>
        <strain evidence="4 5">DSM 19560</strain>
    </source>
</reference>
<dbReference type="OrthoDB" id="329481at2"/>
<dbReference type="SUPFAM" id="SSF46689">
    <property type="entry name" value="Homeodomain-like"/>
    <property type="match status" value="1"/>
</dbReference>
<dbReference type="AlphaFoldDB" id="A0A561E6S0"/>
<gene>
    <name evidence="4" type="ORF">BKA23_0056</name>
</gene>
<evidence type="ECO:0000256" key="2">
    <source>
        <dbReference type="ARBA" id="ARBA00023125"/>
    </source>
</evidence>
<dbReference type="InterPro" id="IPR036271">
    <property type="entry name" value="Tet_transcr_reg_TetR-rel_C_sf"/>
</dbReference>
<dbReference type="EMBL" id="VIVQ01000001">
    <property type="protein sequence ID" value="TWE11294.1"/>
    <property type="molecule type" value="Genomic_DNA"/>
</dbReference>
<dbReference type="GO" id="GO:0003700">
    <property type="term" value="F:DNA-binding transcription factor activity"/>
    <property type="evidence" value="ECO:0007669"/>
    <property type="project" value="TreeGrafter"/>
</dbReference>
<organism evidence="4 5">
    <name type="scientific">Rudaeicoccus suwonensis</name>
    <dbReference type="NCBI Taxonomy" id="657409"/>
    <lineage>
        <taxon>Bacteria</taxon>
        <taxon>Bacillati</taxon>
        <taxon>Actinomycetota</taxon>
        <taxon>Actinomycetes</taxon>
        <taxon>Micrococcales</taxon>
        <taxon>Dermacoccaceae</taxon>
        <taxon>Rudaeicoccus</taxon>
    </lineage>
</organism>
<dbReference type="RefSeq" id="WP_145224444.1">
    <property type="nucleotide sequence ID" value="NZ_VIVQ01000001.1"/>
</dbReference>
<dbReference type="PANTHER" id="PTHR30055">
    <property type="entry name" value="HTH-TYPE TRANSCRIPTIONAL REGULATOR RUTR"/>
    <property type="match status" value="1"/>
</dbReference>
<dbReference type="PANTHER" id="PTHR30055:SF151">
    <property type="entry name" value="TRANSCRIPTIONAL REGULATORY PROTEIN"/>
    <property type="match status" value="1"/>
</dbReference>
<keyword evidence="2" id="KW-0238">DNA-binding</keyword>
<sequence length="184" mass="20320">MATAERRRGRPPQLSKKQIVAAVSAGHNVDELTMRELASRLGVGHSALYRWVRNRDELFDLLGAEVVDRVLSDAGAVTGDWRADLRRIARAMHVRILAVPGYATHLTRPHPHDAHATDRLRSAVIDLFVAGGIGHEAARRSWYITVTGVIGWLAFQEQPHHLGASAPTFDTYLEVLVRGLPADD</sequence>
<dbReference type="InterPro" id="IPR009057">
    <property type="entry name" value="Homeodomain-like_sf"/>
</dbReference>
<accession>A0A561E6S0</accession>
<comment type="caution">
    <text evidence="4">The sequence shown here is derived from an EMBL/GenBank/DDBJ whole genome shotgun (WGS) entry which is preliminary data.</text>
</comment>
<evidence type="ECO:0000256" key="1">
    <source>
        <dbReference type="ARBA" id="ARBA00023015"/>
    </source>
</evidence>
<keyword evidence="5" id="KW-1185">Reference proteome</keyword>
<dbReference type="SUPFAM" id="SSF48498">
    <property type="entry name" value="Tetracyclin repressor-like, C-terminal domain"/>
    <property type="match status" value="1"/>
</dbReference>
<protein>
    <submittedName>
        <fullName evidence="4">TetR family transcriptional regulator</fullName>
    </submittedName>
</protein>
<keyword evidence="3" id="KW-0804">Transcription</keyword>
<dbReference type="InterPro" id="IPR050109">
    <property type="entry name" value="HTH-type_TetR-like_transc_reg"/>
</dbReference>
<proteinExistence type="predicted"/>
<dbReference type="Gene3D" id="1.10.357.10">
    <property type="entry name" value="Tetracycline Repressor, domain 2"/>
    <property type="match status" value="1"/>
</dbReference>
<evidence type="ECO:0000313" key="4">
    <source>
        <dbReference type="EMBL" id="TWE11294.1"/>
    </source>
</evidence>
<name>A0A561E6S0_9MICO</name>
<dbReference type="Proteomes" id="UP000318297">
    <property type="component" value="Unassembled WGS sequence"/>
</dbReference>
<evidence type="ECO:0000313" key="5">
    <source>
        <dbReference type="Proteomes" id="UP000318297"/>
    </source>
</evidence>